<protein>
    <submittedName>
        <fullName evidence="7">FAD/FMN-containing dehydrogenase</fullName>
    </submittedName>
</protein>
<gene>
    <name evidence="7" type="ORF">SAMN05421684_3499</name>
</gene>
<evidence type="ECO:0000313" key="7">
    <source>
        <dbReference type="EMBL" id="SDZ21035.1"/>
    </source>
</evidence>
<keyword evidence="8" id="KW-1185">Reference proteome</keyword>
<evidence type="ECO:0000256" key="3">
    <source>
        <dbReference type="ARBA" id="ARBA00022630"/>
    </source>
</evidence>
<feature type="domain" description="FAD-binding PCMH-type" evidence="6">
    <location>
        <begin position="32"/>
        <end position="200"/>
    </location>
</feature>
<dbReference type="PANTHER" id="PTHR42973:SF39">
    <property type="entry name" value="FAD-BINDING PCMH-TYPE DOMAIN-CONTAINING PROTEIN"/>
    <property type="match status" value="1"/>
</dbReference>
<dbReference type="InterPro" id="IPR050416">
    <property type="entry name" value="FAD-linked_Oxidoreductase"/>
</dbReference>
<evidence type="ECO:0000256" key="5">
    <source>
        <dbReference type="ARBA" id="ARBA00023002"/>
    </source>
</evidence>
<dbReference type="RefSeq" id="WP_090793156.1">
    <property type="nucleotide sequence ID" value="NZ_BOND01000008.1"/>
</dbReference>
<keyword evidence="5" id="KW-0560">Oxidoreductase</keyword>
<dbReference type="AlphaFoldDB" id="A0A1H3R6T8"/>
<dbReference type="EMBL" id="FNQB01000002">
    <property type="protein sequence ID" value="SDZ21035.1"/>
    <property type="molecule type" value="Genomic_DNA"/>
</dbReference>
<evidence type="ECO:0000259" key="6">
    <source>
        <dbReference type="PROSITE" id="PS51387"/>
    </source>
</evidence>
<dbReference type="PROSITE" id="PS51387">
    <property type="entry name" value="FAD_PCMH"/>
    <property type="match status" value="1"/>
</dbReference>
<dbReference type="InterPro" id="IPR016169">
    <property type="entry name" value="FAD-bd_PCMH_sub2"/>
</dbReference>
<accession>A0A1H3R6T8</accession>
<proteinExistence type="inferred from homology"/>
<evidence type="ECO:0000256" key="1">
    <source>
        <dbReference type="ARBA" id="ARBA00001974"/>
    </source>
</evidence>
<sequence>MTSTLSAQVTGPVLAAYDEGYADEVAAWNTGATHTPELVVGATSASDVAAAIRYAGDHGLHVHVQGTGHGAERPITSGLLITTRRLDGLVVDPQTRTATIGAGQQWGAVVAAAAEHGLLPIAGAASTVGVIGLLTGGGLGPLARSHGYASDYVLDFTVVTGAGEIVTASATDHADLFWALRGGKFGLGVVTEVRVRLVELDRLYGGALMFDAADIEPALRAWVDYTATADDQVSTSAAIIRMPPIEQVPEALRGRTLLSVRFAYPGSVEQGASLAAPLREAAPVYLDVLGELPAGQIARIHNDPTEPGPSQVYGMLLDPVDQDFATAFLAAFGPSADSPFVAVELRHLGGAAARDVEGGSAVAGRGGAFACALVGVRPDFFEKVLPEAAAEWRETAGPWLRGDCNANLMGLPITAERLATMWTEGANTRLGEIRWRYDPDSVLAKPA</sequence>
<dbReference type="Gene3D" id="3.30.465.10">
    <property type="match status" value="1"/>
</dbReference>
<evidence type="ECO:0000313" key="8">
    <source>
        <dbReference type="Proteomes" id="UP000199632"/>
    </source>
</evidence>
<dbReference type="GO" id="GO:0016491">
    <property type="term" value="F:oxidoreductase activity"/>
    <property type="evidence" value="ECO:0007669"/>
    <property type="project" value="UniProtKB-KW"/>
</dbReference>
<comment type="cofactor">
    <cofactor evidence="1">
        <name>FAD</name>
        <dbReference type="ChEBI" id="CHEBI:57692"/>
    </cofactor>
</comment>
<dbReference type="Proteomes" id="UP000199632">
    <property type="component" value="Unassembled WGS sequence"/>
</dbReference>
<keyword evidence="4" id="KW-0274">FAD</keyword>
<dbReference type="InterPro" id="IPR006094">
    <property type="entry name" value="Oxid_FAD_bind_N"/>
</dbReference>
<name>A0A1H3R6T8_9ACTN</name>
<dbReference type="Gene3D" id="3.30.43.10">
    <property type="entry name" value="Uridine Diphospho-n-acetylenolpyruvylglucosamine Reductase, domain 2"/>
    <property type="match status" value="1"/>
</dbReference>
<dbReference type="PANTHER" id="PTHR42973">
    <property type="entry name" value="BINDING OXIDOREDUCTASE, PUTATIVE (AFU_ORTHOLOGUE AFUA_1G17690)-RELATED"/>
    <property type="match status" value="1"/>
</dbReference>
<keyword evidence="3" id="KW-0285">Flavoprotein</keyword>
<dbReference type="InterPro" id="IPR016166">
    <property type="entry name" value="FAD-bd_PCMH"/>
</dbReference>
<organism evidence="7 8">
    <name type="scientific">Asanoa ishikariensis</name>
    <dbReference type="NCBI Taxonomy" id="137265"/>
    <lineage>
        <taxon>Bacteria</taxon>
        <taxon>Bacillati</taxon>
        <taxon>Actinomycetota</taxon>
        <taxon>Actinomycetes</taxon>
        <taxon>Micromonosporales</taxon>
        <taxon>Micromonosporaceae</taxon>
        <taxon>Asanoa</taxon>
    </lineage>
</organism>
<dbReference type="PROSITE" id="PS00862">
    <property type="entry name" value="OX2_COVAL_FAD"/>
    <property type="match status" value="1"/>
</dbReference>
<dbReference type="InterPro" id="IPR036318">
    <property type="entry name" value="FAD-bd_PCMH-like_sf"/>
</dbReference>
<dbReference type="SUPFAM" id="SSF56176">
    <property type="entry name" value="FAD-binding/transporter-associated domain-like"/>
    <property type="match status" value="1"/>
</dbReference>
<evidence type="ECO:0000256" key="4">
    <source>
        <dbReference type="ARBA" id="ARBA00022827"/>
    </source>
</evidence>
<dbReference type="OrthoDB" id="3682986at2"/>
<dbReference type="GO" id="GO:0071949">
    <property type="term" value="F:FAD binding"/>
    <property type="evidence" value="ECO:0007669"/>
    <property type="project" value="InterPro"/>
</dbReference>
<comment type="similarity">
    <text evidence="2">Belongs to the oxygen-dependent FAD-linked oxidoreductase family.</text>
</comment>
<dbReference type="InterPro" id="IPR016167">
    <property type="entry name" value="FAD-bd_PCMH_sub1"/>
</dbReference>
<dbReference type="Pfam" id="PF01565">
    <property type="entry name" value="FAD_binding_4"/>
    <property type="match status" value="1"/>
</dbReference>
<evidence type="ECO:0000256" key="2">
    <source>
        <dbReference type="ARBA" id="ARBA00005466"/>
    </source>
</evidence>
<dbReference type="InterPro" id="IPR006093">
    <property type="entry name" value="Oxy_OxRdtase_FAD_BS"/>
</dbReference>
<dbReference type="Gene3D" id="3.40.462.20">
    <property type="match status" value="1"/>
</dbReference>
<dbReference type="STRING" id="137265.SAMN05421684_3499"/>
<reference evidence="8" key="1">
    <citation type="submission" date="2016-10" db="EMBL/GenBank/DDBJ databases">
        <authorList>
            <person name="Varghese N."/>
            <person name="Submissions S."/>
        </authorList>
    </citation>
    <scope>NUCLEOTIDE SEQUENCE [LARGE SCALE GENOMIC DNA]</scope>
    <source>
        <strain evidence="8">DSM 44718</strain>
    </source>
</reference>